<dbReference type="EMBL" id="AWWV01009739">
    <property type="protein sequence ID" value="OMO84274.1"/>
    <property type="molecule type" value="Genomic_DNA"/>
</dbReference>
<accession>A0A1R3INV9</accession>
<evidence type="ECO:0000313" key="3">
    <source>
        <dbReference type="Proteomes" id="UP000188268"/>
    </source>
</evidence>
<feature type="compositionally biased region" description="Polar residues" evidence="1">
    <location>
        <begin position="1"/>
        <end position="13"/>
    </location>
</feature>
<feature type="compositionally biased region" description="Polar residues" evidence="1">
    <location>
        <begin position="41"/>
        <end position="50"/>
    </location>
</feature>
<dbReference type="OrthoDB" id="10484844at2759"/>
<dbReference type="AlphaFoldDB" id="A0A1R3INV9"/>
<protein>
    <submittedName>
        <fullName evidence="2">Uncharacterized protein</fullName>
    </submittedName>
</protein>
<proteinExistence type="predicted"/>
<name>A0A1R3INV9_COCAP</name>
<feature type="compositionally biased region" description="Basic and acidic residues" evidence="1">
    <location>
        <begin position="66"/>
        <end position="83"/>
    </location>
</feature>
<feature type="region of interest" description="Disordered" evidence="1">
    <location>
        <begin position="1"/>
        <end position="99"/>
    </location>
</feature>
<sequence>MATASPEQVSPPTSLVHPPKRPPAVPPSMPQGHLQPPSPTAVENNSQAASHPSFAVEDNNGAATSRTRDHFKRSSEANKKNREAGLSTVYKGGSAPMGRYKKRLSKDGYSLTIFGCLVLVKNLSQGRRTICFKKSYKI</sequence>
<dbReference type="Proteomes" id="UP000188268">
    <property type="component" value="Unassembled WGS sequence"/>
</dbReference>
<gene>
    <name evidence="2" type="ORF">CCACVL1_10919</name>
</gene>
<comment type="caution">
    <text evidence="2">The sequence shown here is derived from an EMBL/GenBank/DDBJ whole genome shotgun (WGS) entry which is preliminary data.</text>
</comment>
<keyword evidence="3" id="KW-1185">Reference proteome</keyword>
<evidence type="ECO:0000256" key="1">
    <source>
        <dbReference type="SAM" id="MobiDB-lite"/>
    </source>
</evidence>
<organism evidence="2 3">
    <name type="scientific">Corchorus capsularis</name>
    <name type="common">Jute</name>
    <dbReference type="NCBI Taxonomy" id="210143"/>
    <lineage>
        <taxon>Eukaryota</taxon>
        <taxon>Viridiplantae</taxon>
        <taxon>Streptophyta</taxon>
        <taxon>Embryophyta</taxon>
        <taxon>Tracheophyta</taxon>
        <taxon>Spermatophyta</taxon>
        <taxon>Magnoliopsida</taxon>
        <taxon>eudicotyledons</taxon>
        <taxon>Gunneridae</taxon>
        <taxon>Pentapetalae</taxon>
        <taxon>rosids</taxon>
        <taxon>malvids</taxon>
        <taxon>Malvales</taxon>
        <taxon>Malvaceae</taxon>
        <taxon>Grewioideae</taxon>
        <taxon>Apeibeae</taxon>
        <taxon>Corchorus</taxon>
    </lineage>
</organism>
<dbReference type="Gramene" id="OMO84274">
    <property type="protein sequence ID" value="OMO84274"/>
    <property type="gene ID" value="CCACVL1_10919"/>
</dbReference>
<evidence type="ECO:0000313" key="2">
    <source>
        <dbReference type="EMBL" id="OMO84274.1"/>
    </source>
</evidence>
<reference evidence="2 3" key="1">
    <citation type="submission" date="2013-09" db="EMBL/GenBank/DDBJ databases">
        <title>Corchorus capsularis genome sequencing.</title>
        <authorList>
            <person name="Alam M."/>
            <person name="Haque M.S."/>
            <person name="Islam M.S."/>
            <person name="Emdad E.M."/>
            <person name="Islam M.M."/>
            <person name="Ahmed B."/>
            <person name="Halim A."/>
            <person name="Hossen Q.M.M."/>
            <person name="Hossain M.Z."/>
            <person name="Ahmed R."/>
            <person name="Khan M.M."/>
            <person name="Islam R."/>
            <person name="Rashid M.M."/>
            <person name="Khan S.A."/>
            <person name="Rahman M.S."/>
            <person name="Alam M."/>
        </authorList>
    </citation>
    <scope>NUCLEOTIDE SEQUENCE [LARGE SCALE GENOMIC DNA]</scope>
    <source>
        <strain evidence="3">cv. CVL-1</strain>
        <tissue evidence="2">Whole seedling</tissue>
    </source>
</reference>